<dbReference type="AlphaFoldDB" id="A0A4R1S4J0"/>
<dbReference type="OrthoDB" id="9148007at2"/>
<organism evidence="2 3">
    <name type="scientific">Hydrogenispora ethanolica</name>
    <dbReference type="NCBI Taxonomy" id="1082276"/>
    <lineage>
        <taxon>Bacteria</taxon>
        <taxon>Bacillati</taxon>
        <taxon>Bacillota</taxon>
        <taxon>Hydrogenispora</taxon>
    </lineage>
</organism>
<protein>
    <recommendedName>
        <fullName evidence="1">Restriction endonuclease type I HsdR N-terminal domain-containing protein</fullName>
    </recommendedName>
</protein>
<dbReference type="Proteomes" id="UP000295008">
    <property type="component" value="Unassembled WGS sequence"/>
</dbReference>
<evidence type="ECO:0000313" key="2">
    <source>
        <dbReference type="EMBL" id="TCL74185.1"/>
    </source>
</evidence>
<dbReference type="Gene3D" id="3.90.1570.30">
    <property type="match status" value="1"/>
</dbReference>
<dbReference type="Pfam" id="PF04313">
    <property type="entry name" value="HSDR_N"/>
    <property type="match status" value="1"/>
</dbReference>
<evidence type="ECO:0000313" key="3">
    <source>
        <dbReference type="Proteomes" id="UP000295008"/>
    </source>
</evidence>
<accession>A0A4R1S4J0</accession>
<sequence>MDFIDQIRQFSAKIQEIKDQVQTEEATKHSLILPFIQMLGYNVFDPGEVIPEFTADVGVKKGERVDYAIFVNGKPSILIEAKPIDDPLINHSSQLYRYFSVTEAKFAILTNGITYKFYSDIQEPNKMDDSPFLEFNLFDVKESTVAELKKFKKEAYNTDELFSAAITLKYTNKIKALFDQEIKEPSEELIRFFLKEIYSGKVTQNVIEKFKPIVKRALGQYINEVISEKIKTAIETSIQTEEAAPAIEATPEVEKEKSILTTTLELEAFFLIKSICRDAVDTKRITYKDTLSYFNVLFDNNTWKWVCRLYLNGTKKYMILPTDEKETKLSINQVDDIFNYRDDILNVLNKYLESK</sequence>
<dbReference type="InterPro" id="IPR017035">
    <property type="entry name" value="UCP035009_HsdR_All3000-type"/>
</dbReference>
<keyword evidence="3" id="KW-1185">Reference proteome</keyword>
<name>A0A4R1S4J0_HYDET</name>
<feature type="domain" description="Restriction endonuclease type I HsdR N-terminal" evidence="1">
    <location>
        <begin position="49"/>
        <end position="125"/>
    </location>
</feature>
<reference evidence="2 3" key="1">
    <citation type="submission" date="2019-03" db="EMBL/GenBank/DDBJ databases">
        <title>Genomic Encyclopedia of Type Strains, Phase IV (KMG-IV): sequencing the most valuable type-strain genomes for metagenomic binning, comparative biology and taxonomic classification.</title>
        <authorList>
            <person name="Goeker M."/>
        </authorList>
    </citation>
    <scope>NUCLEOTIDE SEQUENCE [LARGE SCALE GENOMIC DNA]</scope>
    <source>
        <strain evidence="2 3">LX-B</strain>
    </source>
</reference>
<dbReference type="GO" id="GO:0009035">
    <property type="term" value="F:type I site-specific deoxyribonuclease activity"/>
    <property type="evidence" value="ECO:0007669"/>
    <property type="project" value="UniProtKB-EC"/>
</dbReference>
<comment type="caution">
    <text evidence="2">The sequence shown here is derived from an EMBL/GenBank/DDBJ whole genome shotgun (WGS) entry which is preliminary data.</text>
</comment>
<dbReference type="GO" id="GO:0003677">
    <property type="term" value="F:DNA binding"/>
    <property type="evidence" value="ECO:0007669"/>
    <property type="project" value="UniProtKB-KW"/>
</dbReference>
<dbReference type="GO" id="GO:0005524">
    <property type="term" value="F:ATP binding"/>
    <property type="evidence" value="ECO:0007669"/>
    <property type="project" value="UniProtKB-KW"/>
</dbReference>
<gene>
    <name evidence="2" type="ORF">EDC14_1004123</name>
</gene>
<dbReference type="InterPro" id="IPR007409">
    <property type="entry name" value="Restrct_endonuc_type1_HsdR_N"/>
</dbReference>
<evidence type="ECO:0000259" key="1">
    <source>
        <dbReference type="Pfam" id="PF04313"/>
    </source>
</evidence>
<dbReference type="GO" id="GO:0009307">
    <property type="term" value="P:DNA restriction-modification system"/>
    <property type="evidence" value="ECO:0007669"/>
    <property type="project" value="UniProtKB-KW"/>
</dbReference>
<dbReference type="PIRSF" id="PIRSF035009">
    <property type="entry name" value="UCP035009_HSDR_N"/>
    <property type="match status" value="1"/>
</dbReference>
<proteinExistence type="predicted"/>
<dbReference type="EMBL" id="SLUN01000004">
    <property type="protein sequence ID" value="TCL74185.1"/>
    <property type="molecule type" value="Genomic_DNA"/>
</dbReference>
<dbReference type="RefSeq" id="WP_132013174.1">
    <property type="nucleotide sequence ID" value="NZ_SLUN01000004.1"/>
</dbReference>